<sequence length="597" mass="65181">MLLCIKPSLSLKPRQQASACREGIGSTDKWASLRVCLEDVGGGVPHGAPLAVAFLSHWFGGTFPTLARWFATPDRCFTCRPAAMERAADGRGFFAIRNREIEMLKYLTHRQLLISTAFVLPFTMSASAQTIEINPEQLEGKSAECRELGQLIMDRQEPVDTVSAEAVVAALNEDRAQECSTLQEQIADAGNADMRAEDSEEVRAEDSEKLSEEVDVSETVTVEGEAEVTVPEPNVDVQVPAPNVRVTKQQPQVDITQEGLEVELEQQQPNVSVEIPEIIVRVDIPAPRVYVLRSEPQVQVSDPDPQIEVTQGEPQITVTQGDPQLNVDIDLDEQADGAEGTQQNAMADDGTQRVEGDTQLVQSEPQVEIVGTDNQPSYSYESGEPRISYQRVEPKVSVMMSEKPSIEIQQSGEAEIILETAEEREQRRQQMQQQGQEQPQQDASATGQLAPDEGTEAEQPADQAADQAASDMNSTEEPAEEMASDTASSDQPQATSAQTMTVDQLMDMTVVTAGGEDLGEPEGFIKINGETHLVVGSGGFLGIGEKEVPVPMTNVNLRGDQLVITTLTEDQIEAADDFDYDDDLELPDEEQIEVNMN</sequence>
<comment type="caution">
    <text evidence="3">The sequence shown here is derived from an EMBL/GenBank/DDBJ whole genome shotgun (WGS) entry which is preliminary data.</text>
</comment>
<feature type="compositionally biased region" description="Polar residues" evidence="1">
    <location>
        <begin position="485"/>
        <end position="498"/>
    </location>
</feature>
<protein>
    <submittedName>
        <fullName evidence="3">PRC-barrel domain-containing protein</fullName>
    </submittedName>
</protein>
<dbReference type="PANTHER" id="PTHR36505:SF1">
    <property type="entry name" value="BLR1072 PROTEIN"/>
    <property type="match status" value="1"/>
</dbReference>
<feature type="region of interest" description="Disordered" evidence="1">
    <location>
        <begin position="423"/>
        <end position="498"/>
    </location>
</feature>
<feature type="compositionally biased region" description="Basic and acidic residues" evidence="1">
    <location>
        <begin position="194"/>
        <end position="212"/>
    </location>
</feature>
<feature type="compositionally biased region" description="Low complexity" evidence="1">
    <location>
        <begin position="429"/>
        <end position="441"/>
    </location>
</feature>
<accession>A0ABS6WL55</accession>
<name>A0ABS6WL55_9HYPH</name>
<dbReference type="Pfam" id="PF05239">
    <property type="entry name" value="PRC"/>
    <property type="match status" value="1"/>
</dbReference>
<organism evidence="3 4">
    <name type="scientific">Pseudohoeflea coraliihabitans</name>
    <dbReference type="NCBI Taxonomy" id="2860393"/>
    <lineage>
        <taxon>Bacteria</taxon>
        <taxon>Pseudomonadati</taxon>
        <taxon>Pseudomonadota</taxon>
        <taxon>Alphaproteobacteria</taxon>
        <taxon>Hyphomicrobiales</taxon>
        <taxon>Rhizobiaceae</taxon>
        <taxon>Pseudohoeflea</taxon>
    </lineage>
</organism>
<dbReference type="RefSeq" id="WP_219200468.1">
    <property type="nucleotide sequence ID" value="NZ_JAHWQX010000001.1"/>
</dbReference>
<gene>
    <name evidence="3" type="ORF">KY465_05230</name>
</gene>
<evidence type="ECO:0000259" key="2">
    <source>
        <dbReference type="Pfam" id="PF05239"/>
    </source>
</evidence>
<feature type="region of interest" description="Disordered" evidence="1">
    <location>
        <begin position="190"/>
        <end position="217"/>
    </location>
</feature>
<evidence type="ECO:0000313" key="4">
    <source>
        <dbReference type="Proteomes" id="UP001430804"/>
    </source>
</evidence>
<feature type="compositionally biased region" description="Low complexity" evidence="1">
    <location>
        <begin position="457"/>
        <end position="469"/>
    </location>
</feature>
<dbReference type="Proteomes" id="UP001430804">
    <property type="component" value="Unassembled WGS sequence"/>
</dbReference>
<proteinExistence type="predicted"/>
<dbReference type="EMBL" id="JAHWQX010000001">
    <property type="protein sequence ID" value="MBW3096676.1"/>
    <property type="molecule type" value="Genomic_DNA"/>
</dbReference>
<keyword evidence="4" id="KW-1185">Reference proteome</keyword>
<evidence type="ECO:0000256" key="1">
    <source>
        <dbReference type="SAM" id="MobiDB-lite"/>
    </source>
</evidence>
<feature type="domain" description="PRC-barrel" evidence="2">
    <location>
        <begin position="502"/>
        <end position="570"/>
    </location>
</feature>
<reference evidence="3" key="1">
    <citation type="submission" date="2021-07" db="EMBL/GenBank/DDBJ databases">
        <title>Pseudohoeflea marina sp. nov. a polyhydroxyalcanoate-producing bacterium.</title>
        <authorList>
            <person name="Zheng W."/>
            <person name="Yu S."/>
            <person name="Huang Y."/>
        </authorList>
    </citation>
    <scope>NUCLEOTIDE SEQUENCE</scope>
    <source>
        <strain evidence="3">DP4N28-3</strain>
    </source>
</reference>
<evidence type="ECO:0000313" key="3">
    <source>
        <dbReference type="EMBL" id="MBW3096676.1"/>
    </source>
</evidence>
<dbReference type="PANTHER" id="PTHR36505">
    <property type="entry name" value="BLR1072 PROTEIN"/>
    <property type="match status" value="1"/>
</dbReference>
<dbReference type="InterPro" id="IPR027275">
    <property type="entry name" value="PRC-brl_dom"/>
</dbReference>